<name>A0ABT5YZH1_9ACTN</name>
<dbReference type="SMART" id="SM00866">
    <property type="entry name" value="UTRA"/>
    <property type="match status" value="1"/>
</dbReference>
<evidence type="ECO:0000313" key="5">
    <source>
        <dbReference type="EMBL" id="MDF2257001.1"/>
    </source>
</evidence>
<dbReference type="PROSITE" id="PS50949">
    <property type="entry name" value="HTH_GNTR"/>
    <property type="match status" value="1"/>
</dbReference>
<keyword evidence="6" id="KW-1185">Reference proteome</keyword>
<dbReference type="SUPFAM" id="SSF46785">
    <property type="entry name" value="Winged helix' DNA-binding domain"/>
    <property type="match status" value="1"/>
</dbReference>
<dbReference type="InterPro" id="IPR011663">
    <property type="entry name" value="UTRA"/>
</dbReference>
<keyword evidence="1" id="KW-0805">Transcription regulation</keyword>
<evidence type="ECO:0000259" key="4">
    <source>
        <dbReference type="PROSITE" id="PS50949"/>
    </source>
</evidence>
<dbReference type="SUPFAM" id="SSF64288">
    <property type="entry name" value="Chorismate lyase-like"/>
    <property type="match status" value="1"/>
</dbReference>
<evidence type="ECO:0000256" key="1">
    <source>
        <dbReference type="ARBA" id="ARBA00023015"/>
    </source>
</evidence>
<dbReference type="InterPro" id="IPR036390">
    <property type="entry name" value="WH_DNA-bd_sf"/>
</dbReference>
<reference evidence="5 6" key="1">
    <citation type="submission" date="2023-03" db="EMBL/GenBank/DDBJ databases">
        <title>Draft genome sequence of type strain Streptomyces ferralitis JCM 14344.</title>
        <authorList>
            <person name="Klaysubun C."/>
            <person name="Duangmal K."/>
        </authorList>
    </citation>
    <scope>NUCLEOTIDE SEQUENCE [LARGE SCALE GENOMIC DNA]</scope>
    <source>
        <strain evidence="5 6">JCM 14344</strain>
    </source>
</reference>
<evidence type="ECO:0000256" key="2">
    <source>
        <dbReference type="ARBA" id="ARBA00023125"/>
    </source>
</evidence>
<evidence type="ECO:0000256" key="3">
    <source>
        <dbReference type="ARBA" id="ARBA00023163"/>
    </source>
</evidence>
<organism evidence="5 6">
    <name type="scientific">Streptantibioticus ferralitis</name>
    <dbReference type="NCBI Taxonomy" id="236510"/>
    <lineage>
        <taxon>Bacteria</taxon>
        <taxon>Bacillati</taxon>
        <taxon>Actinomycetota</taxon>
        <taxon>Actinomycetes</taxon>
        <taxon>Kitasatosporales</taxon>
        <taxon>Streptomycetaceae</taxon>
        <taxon>Streptantibioticus</taxon>
    </lineage>
</organism>
<dbReference type="Gene3D" id="1.10.10.10">
    <property type="entry name" value="Winged helix-like DNA-binding domain superfamily/Winged helix DNA-binding domain"/>
    <property type="match status" value="1"/>
</dbReference>
<keyword evidence="2" id="KW-0238">DNA-binding</keyword>
<dbReference type="SMART" id="SM00345">
    <property type="entry name" value="HTH_GNTR"/>
    <property type="match status" value="1"/>
</dbReference>
<gene>
    <name evidence="5" type="ORF">P2L57_15080</name>
</gene>
<dbReference type="RefSeq" id="WP_275814230.1">
    <property type="nucleotide sequence ID" value="NZ_BAAANM010000003.1"/>
</dbReference>
<proteinExistence type="predicted"/>
<dbReference type="Gene3D" id="3.40.1410.10">
    <property type="entry name" value="Chorismate lyase-like"/>
    <property type="match status" value="1"/>
</dbReference>
<evidence type="ECO:0000313" key="6">
    <source>
        <dbReference type="Proteomes" id="UP001220022"/>
    </source>
</evidence>
<dbReference type="InterPro" id="IPR028978">
    <property type="entry name" value="Chorismate_lyase_/UTRA_dom_sf"/>
</dbReference>
<dbReference type="InterPro" id="IPR036388">
    <property type="entry name" value="WH-like_DNA-bd_sf"/>
</dbReference>
<accession>A0ABT5YZH1</accession>
<dbReference type="Proteomes" id="UP001220022">
    <property type="component" value="Unassembled WGS sequence"/>
</dbReference>
<dbReference type="Pfam" id="PF07702">
    <property type="entry name" value="UTRA"/>
    <property type="match status" value="1"/>
</dbReference>
<dbReference type="EMBL" id="JARHTQ010000008">
    <property type="protein sequence ID" value="MDF2257001.1"/>
    <property type="molecule type" value="Genomic_DNA"/>
</dbReference>
<dbReference type="InterPro" id="IPR050679">
    <property type="entry name" value="Bact_HTH_transcr_reg"/>
</dbReference>
<comment type="caution">
    <text evidence="5">The sequence shown here is derived from an EMBL/GenBank/DDBJ whole genome shotgun (WGS) entry which is preliminary data.</text>
</comment>
<feature type="domain" description="HTH gntR-type" evidence="4">
    <location>
        <begin position="3"/>
        <end position="69"/>
    </location>
</feature>
<dbReference type="PANTHER" id="PTHR44846">
    <property type="entry name" value="MANNOSYL-D-GLYCERATE TRANSPORT/METABOLISM SYSTEM REPRESSOR MNGR-RELATED"/>
    <property type="match status" value="1"/>
</dbReference>
<sequence length="245" mass="27161">MGKNRYGEIVDTLAVELARLSPGTRVASEHEIAARFGVSRAAARAAVQELESRLLVRRVRGSGTFVSRRIDYVISSRKAPSWHQTVRDAGGTPRAVVRDVRREPLPEDLAERLERRPGDPAHLLVRQYYVDGLLATWTNEWIPADVLMEADAAVHSVESIDLILRQMAGVAPVRAWCRVSFDLATPEVAANLEIEQGRQVWLVESVSRDAQDGTPVMCSNSWSRPDASRIVVEMDGPWPSAKGQC</sequence>
<dbReference type="PANTHER" id="PTHR44846:SF17">
    <property type="entry name" value="GNTR-FAMILY TRANSCRIPTIONAL REGULATOR"/>
    <property type="match status" value="1"/>
</dbReference>
<dbReference type="InterPro" id="IPR000524">
    <property type="entry name" value="Tscrpt_reg_HTH_GntR"/>
</dbReference>
<dbReference type="Pfam" id="PF00392">
    <property type="entry name" value="GntR"/>
    <property type="match status" value="1"/>
</dbReference>
<keyword evidence="3" id="KW-0804">Transcription</keyword>
<protein>
    <submittedName>
        <fullName evidence="5">GntR family transcriptional regulator</fullName>
    </submittedName>
</protein>